<dbReference type="GO" id="GO:0008757">
    <property type="term" value="F:S-adenosylmethionine-dependent methyltransferase activity"/>
    <property type="evidence" value="ECO:0007669"/>
    <property type="project" value="InterPro"/>
</dbReference>
<dbReference type="Proteomes" id="UP000076738">
    <property type="component" value="Unassembled WGS sequence"/>
</dbReference>
<feature type="region of interest" description="Disordered" evidence="4">
    <location>
        <begin position="372"/>
        <end position="479"/>
    </location>
</feature>
<dbReference type="PANTHER" id="PTHR44942">
    <property type="entry name" value="METHYLTRANSF_11 DOMAIN-CONTAINING PROTEIN"/>
    <property type="match status" value="1"/>
</dbReference>
<keyword evidence="7" id="KW-1185">Reference proteome</keyword>
<reference evidence="6 7" key="1">
    <citation type="journal article" date="2016" name="Mol. Biol. Evol.">
        <title>Comparative Genomics of Early-Diverging Mushroom-Forming Fungi Provides Insights into the Origins of Lignocellulose Decay Capabilities.</title>
        <authorList>
            <person name="Nagy L.G."/>
            <person name="Riley R."/>
            <person name="Tritt A."/>
            <person name="Adam C."/>
            <person name="Daum C."/>
            <person name="Floudas D."/>
            <person name="Sun H."/>
            <person name="Yadav J.S."/>
            <person name="Pangilinan J."/>
            <person name="Larsson K.H."/>
            <person name="Matsuura K."/>
            <person name="Barry K."/>
            <person name="Labutti K."/>
            <person name="Kuo R."/>
            <person name="Ohm R.A."/>
            <person name="Bhattacharya S.S."/>
            <person name="Shirouzu T."/>
            <person name="Yoshinaga Y."/>
            <person name="Martin F.M."/>
            <person name="Grigoriev I.V."/>
            <person name="Hibbett D.S."/>
        </authorList>
    </citation>
    <scope>NUCLEOTIDE SEQUENCE [LARGE SCALE GENOMIC DNA]</scope>
    <source>
        <strain evidence="6 7">TUFC12733</strain>
    </source>
</reference>
<evidence type="ECO:0000313" key="6">
    <source>
        <dbReference type="EMBL" id="KZO94501.1"/>
    </source>
</evidence>
<dbReference type="Pfam" id="PF08241">
    <property type="entry name" value="Methyltransf_11"/>
    <property type="match status" value="1"/>
</dbReference>
<dbReference type="InterPro" id="IPR051052">
    <property type="entry name" value="Diverse_substrate_MTase"/>
</dbReference>
<feature type="compositionally biased region" description="Polar residues" evidence="4">
    <location>
        <begin position="372"/>
        <end position="390"/>
    </location>
</feature>
<name>A0A167KCJ1_CALVF</name>
<evidence type="ECO:0000256" key="2">
    <source>
        <dbReference type="ARBA" id="ARBA00022603"/>
    </source>
</evidence>
<dbReference type="STRING" id="1330018.A0A167KCJ1"/>
<feature type="domain" description="Methyltransferase type 11" evidence="5">
    <location>
        <begin position="52"/>
        <end position="152"/>
    </location>
</feature>
<organism evidence="6 7">
    <name type="scientific">Calocera viscosa (strain TUFC12733)</name>
    <dbReference type="NCBI Taxonomy" id="1330018"/>
    <lineage>
        <taxon>Eukaryota</taxon>
        <taxon>Fungi</taxon>
        <taxon>Dikarya</taxon>
        <taxon>Basidiomycota</taxon>
        <taxon>Agaricomycotina</taxon>
        <taxon>Dacrymycetes</taxon>
        <taxon>Dacrymycetales</taxon>
        <taxon>Dacrymycetaceae</taxon>
        <taxon>Calocera</taxon>
    </lineage>
</organism>
<protein>
    <submittedName>
        <fullName evidence="6">S-adenosyl-L-methionine-dependent methyltransferase</fullName>
    </submittedName>
</protein>
<dbReference type="AlphaFoldDB" id="A0A167KCJ1"/>
<proteinExistence type="inferred from homology"/>
<feature type="compositionally biased region" description="Pro residues" evidence="4">
    <location>
        <begin position="420"/>
        <end position="429"/>
    </location>
</feature>
<dbReference type="Gene3D" id="3.40.50.150">
    <property type="entry name" value="Vaccinia Virus protein VP39"/>
    <property type="match status" value="1"/>
</dbReference>
<dbReference type="OrthoDB" id="10027013at2759"/>
<comment type="similarity">
    <text evidence="1">Belongs to the methyltransferase superfamily.</text>
</comment>
<accession>A0A167KCJ1</accession>
<dbReference type="CDD" id="cd02440">
    <property type="entry name" value="AdoMet_MTases"/>
    <property type="match status" value="1"/>
</dbReference>
<sequence length="479" mass="54236">MYDAARAQLPRLFQQEPLRKILDPLRVWYPERLYTKVFDFHEAGHQPFRRCVDLGCGDGGSTLTLASKFEQVIGIDSNPELLRATRIRLANLPPNESRGEIQYFGIHAENLYNFGDRSVDMVTAAQSAHYFTYPDIWTEIARVLRPGGTVAFWSYPTLMLPDSTTNRFWNDKLLEFIHGRTPDRLGLHWPQPAHMYLWSHYHKLPRPPRDLFDRSTFQLSHYLGHHFPSHWARTKVTSGPVIHTINDVSLREWEHWLRRTDAGRRMYRMEPNQKERRRLDAVGTLMSAMARETGFAAENTLMRVDVPLTLLLVRKKRLEDLPPPPPPPLPAVEADLVRDRPPHMAGQVGAANQVGATDPVYALFKQTLFESTSEAGQQPLTKEAEQQASATDEARSSTSDVEHQSSPKEEQEHEQQRPLTPAPEQPAPIPEEQHPLSLKVEQQASTSAEDQAAPEGTPPATKGVADVEGAGSKPSSEER</sequence>
<keyword evidence="2 6" id="KW-0489">Methyltransferase</keyword>
<evidence type="ECO:0000256" key="3">
    <source>
        <dbReference type="ARBA" id="ARBA00022679"/>
    </source>
</evidence>
<evidence type="ECO:0000256" key="4">
    <source>
        <dbReference type="SAM" id="MobiDB-lite"/>
    </source>
</evidence>
<feature type="compositionally biased region" description="Polar residues" evidence="4">
    <location>
        <begin position="440"/>
        <end position="449"/>
    </location>
</feature>
<evidence type="ECO:0000313" key="7">
    <source>
        <dbReference type="Proteomes" id="UP000076738"/>
    </source>
</evidence>
<evidence type="ECO:0000259" key="5">
    <source>
        <dbReference type="Pfam" id="PF08241"/>
    </source>
</evidence>
<gene>
    <name evidence="6" type="ORF">CALVIDRAFT_538958</name>
</gene>
<dbReference type="PANTHER" id="PTHR44942:SF4">
    <property type="entry name" value="METHYLTRANSFERASE TYPE 11 DOMAIN-CONTAINING PROTEIN"/>
    <property type="match status" value="1"/>
</dbReference>
<evidence type="ECO:0000256" key="1">
    <source>
        <dbReference type="ARBA" id="ARBA00008361"/>
    </source>
</evidence>
<dbReference type="SUPFAM" id="SSF53335">
    <property type="entry name" value="S-adenosyl-L-methionine-dependent methyltransferases"/>
    <property type="match status" value="1"/>
</dbReference>
<dbReference type="InterPro" id="IPR013216">
    <property type="entry name" value="Methyltransf_11"/>
</dbReference>
<dbReference type="GO" id="GO:0032259">
    <property type="term" value="P:methylation"/>
    <property type="evidence" value="ECO:0007669"/>
    <property type="project" value="UniProtKB-KW"/>
</dbReference>
<dbReference type="EMBL" id="KV417294">
    <property type="protein sequence ID" value="KZO94501.1"/>
    <property type="molecule type" value="Genomic_DNA"/>
</dbReference>
<keyword evidence="3 6" id="KW-0808">Transferase</keyword>
<dbReference type="InterPro" id="IPR029063">
    <property type="entry name" value="SAM-dependent_MTases_sf"/>
</dbReference>
<feature type="compositionally biased region" description="Basic and acidic residues" evidence="4">
    <location>
        <begin position="392"/>
        <end position="416"/>
    </location>
</feature>